<reference evidence="3" key="1">
    <citation type="submission" date="2012-06" db="EMBL/GenBank/DDBJ databases">
        <title>The complete genome of Flexibacter litoralis DSM 6794.</title>
        <authorList>
            <person name="Lucas S."/>
            <person name="Copeland A."/>
            <person name="Lapidus A."/>
            <person name="Glavina del Rio T."/>
            <person name="Dalin E."/>
            <person name="Tice H."/>
            <person name="Bruce D."/>
            <person name="Goodwin L."/>
            <person name="Pitluck S."/>
            <person name="Peters L."/>
            <person name="Ovchinnikova G."/>
            <person name="Lu M."/>
            <person name="Kyrpides N."/>
            <person name="Mavromatis K."/>
            <person name="Ivanova N."/>
            <person name="Brettin T."/>
            <person name="Detter J.C."/>
            <person name="Han C."/>
            <person name="Larimer F."/>
            <person name="Land M."/>
            <person name="Hauser L."/>
            <person name="Markowitz V."/>
            <person name="Cheng J.-F."/>
            <person name="Hugenholtz P."/>
            <person name="Woyke T."/>
            <person name="Wu D."/>
            <person name="Spring S."/>
            <person name="Lang E."/>
            <person name="Kopitz M."/>
            <person name="Brambilla E."/>
            <person name="Klenk H.-P."/>
            <person name="Eisen J.A."/>
        </authorList>
    </citation>
    <scope>NUCLEOTIDE SEQUENCE [LARGE SCALE GENOMIC DNA]</scope>
    <source>
        <strain evidence="3">ATCC 23117 / DSM 6794 / NBRC 15988 / NCIMB 1366 / Sio-4</strain>
    </source>
</reference>
<dbReference type="PATRIC" id="fig|880071.3.peg.992"/>
<gene>
    <name evidence="2" type="ordered locus">Fleli_1015</name>
</gene>
<accession>I4AHM7</accession>
<keyword evidence="3" id="KW-1185">Reference proteome</keyword>
<dbReference type="eggNOG" id="ENOG5032UWP">
    <property type="taxonomic scope" value="Bacteria"/>
</dbReference>
<dbReference type="NCBIfam" id="NF046077">
    <property type="entry name" value="LPS_M949_RS01915"/>
    <property type="match status" value="1"/>
</dbReference>
<evidence type="ECO:0000313" key="3">
    <source>
        <dbReference type="Proteomes" id="UP000006054"/>
    </source>
</evidence>
<dbReference type="OrthoDB" id="8750305at2"/>
<sequence precursor="true">MTYFKLFSKTLLSFCLLLAFYSTSVAQSVTHKQLSKEEVNKIFTTQQKENLGIDYPIYRVYTYWDMEGQSYLVLAENPSKTIDGKDASSEIQETHVRRENGKFIKISETNDHLQEEKFESSVWFWTKYIALDDYDGDQIADPIVAYGSAGINGFDDGRINFIIHYKGKKIMIEHQNGILDDERNTKVDEAFYILPNKIQNKVKEIMSNMEDKGQAIFPTGWIEAMGNKKTYFDEN</sequence>
<dbReference type="EMBL" id="CP003345">
    <property type="protein sequence ID" value="AFM03462.1"/>
    <property type="molecule type" value="Genomic_DNA"/>
</dbReference>
<dbReference type="KEGG" id="fli:Fleli_1015"/>
<proteinExistence type="predicted"/>
<evidence type="ECO:0000256" key="1">
    <source>
        <dbReference type="SAM" id="SignalP"/>
    </source>
</evidence>
<dbReference type="STRING" id="880071.Fleli_1015"/>
<name>I4AHM7_BERLS</name>
<evidence type="ECO:0000313" key="2">
    <source>
        <dbReference type="EMBL" id="AFM03462.1"/>
    </source>
</evidence>
<keyword evidence="1" id="KW-0732">Signal</keyword>
<dbReference type="HOGENOM" id="CLU_104521_0_0_10"/>
<feature type="chain" id="PRO_5003685697" evidence="1">
    <location>
        <begin position="27"/>
        <end position="235"/>
    </location>
</feature>
<organism evidence="2 3">
    <name type="scientific">Bernardetia litoralis (strain ATCC 23117 / DSM 6794 / NBRC 15988 / NCIMB 1366 / Fx l1 / Sio-4)</name>
    <name type="common">Flexibacter litoralis</name>
    <dbReference type="NCBI Taxonomy" id="880071"/>
    <lineage>
        <taxon>Bacteria</taxon>
        <taxon>Pseudomonadati</taxon>
        <taxon>Bacteroidota</taxon>
        <taxon>Cytophagia</taxon>
        <taxon>Cytophagales</taxon>
        <taxon>Bernardetiaceae</taxon>
        <taxon>Bernardetia</taxon>
    </lineage>
</organism>
<dbReference type="Proteomes" id="UP000006054">
    <property type="component" value="Chromosome"/>
</dbReference>
<dbReference type="InterPro" id="IPR058148">
    <property type="entry name" value="M949_RS01915-like_dom"/>
</dbReference>
<protein>
    <submittedName>
        <fullName evidence="2">Uncharacterized protein</fullName>
    </submittedName>
</protein>
<dbReference type="AlphaFoldDB" id="I4AHM7"/>
<dbReference type="RefSeq" id="WP_014796920.1">
    <property type="nucleotide sequence ID" value="NC_018018.1"/>
</dbReference>
<feature type="signal peptide" evidence="1">
    <location>
        <begin position="1"/>
        <end position="26"/>
    </location>
</feature>